<organism evidence="1 2">
    <name type="scientific">Nocardioides jishulii</name>
    <dbReference type="NCBI Taxonomy" id="2575440"/>
    <lineage>
        <taxon>Bacteria</taxon>
        <taxon>Bacillati</taxon>
        <taxon>Actinomycetota</taxon>
        <taxon>Actinomycetes</taxon>
        <taxon>Propionibacteriales</taxon>
        <taxon>Nocardioidaceae</taxon>
        <taxon>Nocardioides</taxon>
    </lineage>
</organism>
<dbReference type="InterPro" id="IPR014710">
    <property type="entry name" value="RmlC-like_jellyroll"/>
</dbReference>
<reference evidence="1 2" key="1">
    <citation type="submission" date="2019-04" db="EMBL/GenBank/DDBJ databases">
        <authorList>
            <person name="Dong K."/>
        </authorList>
    </citation>
    <scope>NUCLEOTIDE SEQUENCE [LARGE SCALE GENOMIC DNA]</scope>
    <source>
        <strain evidence="2">dk3543</strain>
    </source>
</reference>
<dbReference type="EMBL" id="SZPY01000002">
    <property type="protein sequence ID" value="TKI62434.1"/>
    <property type="molecule type" value="Genomic_DNA"/>
</dbReference>
<dbReference type="Proteomes" id="UP000307808">
    <property type="component" value="Unassembled WGS sequence"/>
</dbReference>
<evidence type="ECO:0000313" key="2">
    <source>
        <dbReference type="Proteomes" id="UP000307808"/>
    </source>
</evidence>
<keyword evidence="2" id="KW-1185">Reference proteome</keyword>
<dbReference type="Gene3D" id="2.60.120.10">
    <property type="entry name" value="Jelly Rolls"/>
    <property type="match status" value="1"/>
</dbReference>
<protein>
    <submittedName>
        <fullName evidence="1">Uncharacterized protein</fullName>
    </submittedName>
</protein>
<accession>A0A4U2YNK0</accession>
<proteinExistence type="predicted"/>
<dbReference type="AlphaFoldDB" id="A0A4U2YNK0"/>
<evidence type="ECO:0000313" key="1">
    <source>
        <dbReference type="EMBL" id="TKI62434.1"/>
    </source>
</evidence>
<name>A0A4U2YNK0_9ACTN</name>
<dbReference type="SUPFAM" id="SSF51182">
    <property type="entry name" value="RmlC-like cupins"/>
    <property type="match status" value="1"/>
</dbReference>
<dbReference type="InterPro" id="IPR011051">
    <property type="entry name" value="RmlC_Cupin_sf"/>
</dbReference>
<dbReference type="RefSeq" id="WP_137065703.1">
    <property type="nucleotide sequence ID" value="NZ_CP040748.1"/>
</dbReference>
<sequence length="192" mass="20464">MSIVDLTSDQHEWLEASIAGAEGTVRMYPLHVDLQRGTRTVLLAFPDGWARPASGTQPAGEELVPLAGGLTMSGHRVGGGEVLVVTPRALRAATSSEDGTRAVVFYSGSGGGWVEGDSLAAGTIDVRRLTPGTVREETDGLVGHLELVHEVPEDGFDVDVEVVWLQSQQYAVIPRRGLPPQIEGEALVRFLD</sequence>
<gene>
    <name evidence="1" type="ORF">FC770_08575</name>
</gene>
<comment type="caution">
    <text evidence="1">The sequence shown here is derived from an EMBL/GenBank/DDBJ whole genome shotgun (WGS) entry which is preliminary data.</text>
</comment>
<dbReference type="OrthoDB" id="3782468at2"/>